<sequence>MEATPTENKQTEPLLGVKHKKHKWSDSLSFQSRLMIVFGLLLVLVLTIQGTATYIISRNLLLNYIDEMMLNSAEGVAKEIDLYTSAVNSREIMRKTVYLVQNERAAFVARGTPVQIDILDNRGGKVYTTEEVNGTSHLPDAARKKILGTREGINEVKNRFNSGELIQS</sequence>
<protein>
    <submittedName>
        <fullName evidence="2">Uncharacterized protein</fullName>
    </submittedName>
</protein>
<evidence type="ECO:0000313" key="3">
    <source>
        <dbReference type="Proteomes" id="UP000199584"/>
    </source>
</evidence>
<dbReference type="Proteomes" id="UP000199584">
    <property type="component" value="Unassembled WGS sequence"/>
</dbReference>
<accession>A0A1I6E797</accession>
<dbReference type="RefSeq" id="WP_092486090.1">
    <property type="nucleotide sequence ID" value="NZ_FOYM01000028.1"/>
</dbReference>
<gene>
    <name evidence="2" type="ORF">SAMN05660706_12830</name>
</gene>
<dbReference type="EMBL" id="FOYM01000028">
    <property type="protein sequence ID" value="SFR13576.1"/>
    <property type="molecule type" value="Genomic_DNA"/>
</dbReference>
<proteinExistence type="predicted"/>
<evidence type="ECO:0000313" key="2">
    <source>
        <dbReference type="EMBL" id="SFR13576.1"/>
    </source>
</evidence>
<keyword evidence="1" id="KW-0812">Transmembrane</keyword>
<dbReference type="STRING" id="39060.SAMN05660706_12830"/>
<keyword evidence="1" id="KW-0472">Membrane</keyword>
<keyword evidence="3" id="KW-1185">Reference proteome</keyword>
<keyword evidence="1" id="KW-1133">Transmembrane helix</keyword>
<name>A0A1I6E797_9FIRM</name>
<dbReference type="AlphaFoldDB" id="A0A1I6E797"/>
<dbReference type="OrthoDB" id="1706317at2"/>
<evidence type="ECO:0000256" key="1">
    <source>
        <dbReference type="SAM" id="Phobius"/>
    </source>
</evidence>
<reference evidence="3" key="1">
    <citation type="submission" date="2016-10" db="EMBL/GenBank/DDBJ databases">
        <authorList>
            <person name="Varghese N."/>
            <person name="Submissions S."/>
        </authorList>
    </citation>
    <scope>NUCLEOTIDE SEQUENCE [LARGE SCALE GENOMIC DNA]</scope>
    <source>
        <strain evidence="3">DSM 3669</strain>
    </source>
</reference>
<feature type="transmembrane region" description="Helical" evidence="1">
    <location>
        <begin position="34"/>
        <end position="56"/>
    </location>
</feature>
<organism evidence="2 3">
    <name type="scientific">Desulfoscipio geothermicus DSM 3669</name>
    <dbReference type="NCBI Taxonomy" id="1121426"/>
    <lineage>
        <taxon>Bacteria</taxon>
        <taxon>Bacillati</taxon>
        <taxon>Bacillota</taxon>
        <taxon>Clostridia</taxon>
        <taxon>Eubacteriales</taxon>
        <taxon>Desulfallaceae</taxon>
        <taxon>Desulfoscipio</taxon>
    </lineage>
</organism>